<feature type="region of interest" description="Disordered" evidence="1">
    <location>
        <begin position="1"/>
        <end position="25"/>
    </location>
</feature>
<dbReference type="AlphaFoldDB" id="Q1D195"/>
<reference evidence="2 3" key="1">
    <citation type="journal article" date="2006" name="Proc. Natl. Acad. Sci. U.S.A.">
        <title>Evolution of sensory complexity recorded in a myxobacterial genome.</title>
        <authorList>
            <person name="Goldman B.S."/>
            <person name="Nierman W.C."/>
            <person name="Kaiser D."/>
            <person name="Slater S.C."/>
            <person name="Durkin A.S."/>
            <person name="Eisen J.A."/>
            <person name="Ronning C.M."/>
            <person name="Barbazuk W.B."/>
            <person name="Blanchard M."/>
            <person name="Field C."/>
            <person name="Halling C."/>
            <person name="Hinkle G."/>
            <person name="Iartchuk O."/>
            <person name="Kim H.S."/>
            <person name="Mackenzie C."/>
            <person name="Madupu R."/>
            <person name="Miller N."/>
            <person name="Shvartsbeyn A."/>
            <person name="Sullivan S.A."/>
            <person name="Vaudin M."/>
            <person name="Wiegand R."/>
            <person name="Kaplan H.B."/>
        </authorList>
    </citation>
    <scope>NUCLEOTIDE SEQUENCE [LARGE SCALE GENOMIC DNA]</scope>
    <source>
        <strain evidence="3">DK1622</strain>
    </source>
</reference>
<keyword evidence="3" id="KW-1185">Reference proteome</keyword>
<accession>Q1D195</accession>
<gene>
    <name evidence="2" type="ordered locus">MXAN_5433</name>
</gene>
<protein>
    <submittedName>
        <fullName evidence="2">Uncharacterized protein</fullName>
    </submittedName>
</protein>
<evidence type="ECO:0000256" key="1">
    <source>
        <dbReference type="SAM" id="MobiDB-lite"/>
    </source>
</evidence>
<dbReference type="EMBL" id="CP000113">
    <property type="protein sequence ID" value="ABF92846.1"/>
    <property type="molecule type" value="Genomic_DNA"/>
</dbReference>
<dbReference type="Proteomes" id="UP000002402">
    <property type="component" value="Chromosome"/>
</dbReference>
<dbReference type="EnsemblBacteria" id="ABF92846">
    <property type="protein sequence ID" value="ABF92846"/>
    <property type="gene ID" value="MXAN_5433"/>
</dbReference>
<sequence>MTEGSGALRDEPRAKALPSSGQAPCVPILMHDPRSALVNSSPDAIPIAEGPAGLSPPRPLAHASVLFAEPLPGLAEAPGAWLLSLGLAELGFTVEVGQGVRLTNGRHTVRVFRGNGPLPREGLDLRQFPNLPREGCYLTLASGISSRQGEEQPMRGGARPDPWAEDGVMRVFSLLVSRLALNGTAVVLHQAGSLVKDARIFARLLRELAHPDYRPFRAWVDLSRRRGSRYLQLRGLESFGLPDLQLAPEEWDTWETSRGREALYFAAYRMVRENRPLSADEVLEVPLGVQPGSWPEPFGGDTMSYRVRAGEPSSLMLERLSDAAEPFTRWARASAPGKPFSSSVGVNTYQALFRHALEGALPGDTIAHVAPPASQALPPHEVLVRTRLGQSGFTVVTNGFGWVPQASGKRDSGAAHVELAAWMDSHSPERALALSALGTLMQSNEGSQSAWAPGDIAVVSDPLLGLRHFVIAQGPAVPLPPGSPVNLFWVIPLLAAEFEMVRRAGPLHWANQLLKDPSRRTELVQRWSLGAN</sequence>
<name>Q1D195_MYXXD</name>
<evidence type="ECO:0000313" key="2">
    <source>
        <dbReference type="EMBL" id="ABF92846.1"/>
    </source>
</evidence>
<organism evidence="2 3">
    <name type="scientific">Myxococcus xanthus (strain DK1622)</name>
    <dbReference type="NCBI Taxonomy" id="246197"/>
    <lineage>
        <taxon>Bacteria</taxon>
        <taxon>Pseudomonadati</taxon>
        <taxon>Myxococcota</taxon>
        <taxon>Myxococcia</taxon>
        <taxon>Myxococcales</taxon>
        <taxon>Cystobacterineae</taxon>
        <taxon>Myxococcaceae</taxon>
        <taxon>Myxococcus</taxon>
    </lineage>
</organism>
<dbReference type="STRING" id="246197.MXAN_5433"/>
<proteinExistence type="predicted"/>
<dbReference type="HOGENOM" id="CLU_537365_0_0_7"/>
<dbReference type="KEGG" id="mxa:MXAN_5433"/>
<evidence type="ECO:0000313" key="3">
    <source>
        <dbReference type="Proteomes" id="UP000002402"/>
    </source>
</evidence>